<name>A9KLI8_LACP7</name>
<evidence type="ECO:0000313" key="2">
    <source>
        <dbReference type="Proteomes" id="UP000000370"/>
    </source>
</evidence>
<organism evidence="1 2">
    <name type="scientific">Lachnoclostridium phytofermentans (strain ATCC 700394 / DSM 18823 / ISDg)</name>
    <name type="common">Clostridium phytofermentans</name>
    <dbReference type="NCBI Taxonomy" id="357809"/>
    <lineage>
        <taxon>Bacteria</taxon>
        <taxon>Bacillati</taxon>
        <taxon>Bacillota</taxon>
        <taxon>Clostridia</taxon>
        <taxon>Lachnospirales</taxon>
        <taxon>Lachnospiraceae</taxon>
    </lineage>
</organism>
<dbReference type="STRING" id="357809.Cphy_0933"/>
<keyword evidence="2" id="KW-1185">Reference proteome</keyword>
<dbReference type="EMBL" id="CP000885">
    <property type="protein sequence ID" value="ABX41317.1"/>
    <property type="molecule type" value="Genomic_DNA"/>
</dbReference>
<dbReference type="KEGG" id="cpy:Cphy_0933"/>
<dbReference type="Gene3D" id="2.115.10.20">
    <property type="entry name" value="Glycosyl hydrolase domain, family 43"/>
    <property type="match status" value="1"/>
</dbReference>
<protein>
    <recommendedName>
        <fullName evidence="3">Glycosyl hydrolase family 43</fullName>
    </recommendedName>
</protein>
<dbReference type="Proteomes" id="UP000000370">
    <property type="component" value="Chromosome"/>
</dbReference>
<dbReference type="CDD" id="cd08994">
    <property type="entry name" value="GH43_62_32_68_117_130-like"/>
    <property type="match status" value="1"/>
</dbReference>
<accession>A9KLI8</accession>
<dbReference type="AlphaFoldDB" id="A9KLI8"/>
<sequence length="350" mass="39668">MKNTLKDLMLPAPVEGGFAMDGYWVWCSSVIRGEDGKYHMFASRWSMDYPMHPGWLVASEIVRAVSDTSVGPYKFQEVVLPARGPQYFDGRSTHNPHITRCGDTYILYYMGSTHPFPELKNPSELKHEDDITVVARANKRIGVATSKSIFGPWKRSDNPILFPRPEYFDNFFTSNPAPCIDMDGGCTMIYKTRTYLSSLDAPFLHGNMSFGVVKSKSPTEGFSQMLDIPLFNGEGFEMEDPFIWMDKDGYNLMAKDMKGNVCGEKMGGIYAFSDDGIQWILKRDSLFYSRSILWDDGIVREMGNLERPFLLMEDGKPVCAFFATSDGKNGEGFMECTRTWNMAIPLRAEE</sequence>
<dbReference type="SUPFAM" id="SSF75005">
    <property type="entry name" value="Arabinanase/levansucrase/invertase"/>
    <property type="match status" value="1"/>
</dbReference>
<dbReference type="RefSeq" id="WP_012198962.1">
    <property type="nucleotide sequence ID" value="NC_010001.1"/>
</dbReference>
<evidence type="ECO:0000313" key="1">
    <source>
        <dbReference type="EMBL" id="ABX41317.1"/>
    </source>
</evidence>
<dbReference type="InterPro" id="IPR023296">
    <property type="entry name" value="Glyco_hydro_beta-prop_sf"/>
</dbReference>
<reference evidence="2" key="1">
    <citation type="submission" date="2007-11" db="EMBL/GenBank/DDBJ databases">
        <title>Complete genome sequence of Clostridium phytofermentans ISDg.</title>
        <authorList>
            <person name="Leschine S.B."/>
            <person name="Warnick T.A."/>
            <person name="Blanchard J.L."/>
            <person name="Schnell D.J."/>
            <person name="Petit E.L."/>
            <person name="LaTouf W.G."/>
            <person name="Copeland A."/>
            <person name="Lucas S."/>
            <person name="Lapidus A."/>
            <person name="Barry K."/>
            <person name="Glavina del Rio T."/>
            <person name="Dalin E."/>
            <person name="Tice H."/>
            <person name="Pitluck S."/>
            <person name="Kiss H."/>
            <person name="Brettin T."/>
            <person name="Bruce D."/>
            <person name="Detter J.C."/>
            <person name="Han C."/>
            <person name="Kuske C."/>
            <person name="Schmutz J."/>
            <person name="Larimer F."/>
            <person name="Land M."/>
            <person name="Hauser L."/>
            <person name="Kyrpides N."/>
            <person name="Kim E.A."/>
            <person name="Richardson P."/>
        </authorList>
    </citation>
    <scope>NUCLEOTIDE SEQUENCE [LARGE SCALE GENOMIC DNA]</scope>
    <source>
        <strain evidence="2">ATCC 700394 / DSM 18823 / ISDg</strain>
    </source>
</reference>
<proteinExistence type="predicted"/>
<evidence type="ECO:0008006" key="3">
    <source>
        <dbReference type="Google" id="ProtNLM"/>
    </source>
</evidence>
<gene>
    <name evidence="1" type="ordered locus">Cphy_0933</name>
</gene>
<dbReference type="eggNOG" id="COG1621">
    <property type="taxonomic scope" value="Bacteria"/>
</dbReference>
<dbReference type="HOGENOM" id="CLU_055584_0_0_9"/>